<gene>
    <name evidence="2" type="ORF">SAMN05660349_01794</name>
</gene>
<dbReference type="EMBL" id="FUYQ01000011">
    <property type="protein sequence ID" value="SKB56500.1"/>
    <property type="molecule type" value="Genomic_DNA"/>
</dbReference>
<dbReference type="GO" id="GO:0031992">
    <property type="term" value="F:energy transducer activity"/>
    <property type="evidence" value="ECO:0007669"/>
    <property type="project" value="TreeGrafter"/>
</dbReference>
<dbReference type="SUPFAM" id="SSF74653">
    <property type="entry name" value="TolA/TonB C-terminal domain"/>
    <property type="match status" value="2"/>
</dbReference>
<evidence type="ECO:0000313" key="2">
    <source>
        <dbReference type="EMBL" id="SKB56500.1"/>
    </source>
</evidence>
<protein>
    <submittedName>
        <fullName evidence="2">TonB family C-terminal domain-containing protein</fullName>
    </submittedName>
</protein>
<feature type="domain" description="TonB C-terminal" evidence="1">
    <location>
        <begin position="95"/>
        <end position="169"/>
    </location>
</feature>
<dbReference type="PANTHER" id="PTHR33446">
    <property type="entry name" value="PROTEIN TONB-RELATED"/>
    <property type="match status" value="1"/>
</dbReference>
<dbReference type="InterPro" id="IPR037682">
    <property type="entry name" value="TonB_C"/>
</dbReference>
<name>A0A1T5CBP0_9BACT</name>
<dbReference type="RefSeq" id="WP_079683328.1">
    <property type="nucleotide sequence ID" value="NZ_FUYQ01000011.1"/>
</dbReference>
<keyword evidence="3" id="KW-1185">Reference proteome</keyword>
<dbReference type="GO" id="GO:0055085">
    <property type="term" value="P:transmembrane transport"/>
    <property type="evidence" value="ECO:0007669"/>
    <property type="project" value="InterPro"/>
</dbReference>
<reference evidence="3" key="1">
    <citation type="submission" date="2017-02" db="EMBL/GenBank/DDBJ databases">
        <authorList>
            <person name="Varghese N."/>
            <person name="Submissions S."/>
        </authorList>
    </citation>
    <scope>NUCLEOTIDE SEQUENCE [LARGE SCALE GENOMIC DNA]</scope>
    <source>
        <strain evidence="3">DSM 24967</strain>
    </source>
</reference>
<dbReference type="InterPro" id="IPR051045">
    <property type="entry name" value="TonB-dependent_transducer"/>
</dbReference>
<proteinExistence type="predicted"/>
<dbReference type="Proteomes" id="UP000190852">
    <property type="component" value="Unassembled WGS sequence"/>
</dbReference>
<dbReference type="Pfam" id="PF03544">
    <property type="entry name" value="TonB_C"/>
    <property type="match status" value="1"/>
</dbReference>
<accession>A0A1T5CBP0</accession>
<organism evidence="2 3">
    <name type="scientific">Parabacteroides chartae</name>
    <dbReference type="NCBI Taxonomy" id="1037355"/>
    <lineage>
        <taxon>Bacteria</taxon>
        <taxon>Pseudomonadati</taxon>
        <taxon>Bacteroidota</taxon>
        <taxon>Bacteroidia</taxon>
        <taxon>Bacteroidales</taxon>
        <taxon>Tannerellaceae</taxon>
        <taxon>Parabacteroides</taxon>
    </lineage>
</organism>
<dbReference type="Gene3D" id="3.30.1150.10">
    <property type="match status" value="2"/>
</dbReference>
<dbReference type="GO" id="GO:0098797">
    <property type="term" value="C:plasma membrane protein complex"/>
    <property type="evidence" value="ECO:0007669"/>
    <property type="project" value="TreeGrafter"/>
</dbReference>
<evidence type="ECO:0000259" key="1">
    <source>
        <dbReference type="Pfam" id="PF03544"/>
    </source>
</evidence>
<sequence length="300" mass="34846">MRTIFVFIYSLLIISSLPAQESGIRNKSAVLESRSVADNGLSKLRQNENRLDSMWRKEKNWNLGFSRIDGKDMGTIELPKWAKWDYDLDRYFFSQMKYPPQLLAKNKAGYSVVTFSIDTVGLPSDINILKSTHKDFDNEVVRLIKELPHCLPSRDENGKRMRCLYTVYVPFLPQRYRDRIIADSIEAEKLKHLWVDWQIMSKFQDGKESTIQNYIYQRLVYDPSLLGDQKQARGVYSAKIDSYGEVAEVKVLRSCGIEAWDNQVLQILKGMPRWTPETYIGGKGEYRSSNWTVPVTFSNN</sequence>
<evidence type="ECO:0000313" key="3">
    <source>
        <dbReference type="Proteomes" id="UP000190852"/>
    </source>
</evidence>
<dbReference type="AlphaFoldDB" id="A0A1T5CBP0"/>
<dbReference type="PANTHER" id="PTHR33446:SF2">
    <property type="entry name" value="PROTEIN TONB"/>
    <property type="match status" value="1"/>
</dbReference>